<keyword evidence="6" id="KW-0808">Transferase</keyword>
<dbReference type="InterPro" id="IPR036890">
    <property type="entry name" value="HATPase_C_sf"/>
</dbReference>
<dbReference type="SUPFAM" id="SSF55874">
    <property type="entry name" value="ATPase domain of HSP90 chaperone/DNA topoisomerase II/histidine kinase"/>
    <property type="match status" value="1"/>
</dbReference>
<dbReference type="InterPro" id="IPR004358">
    <property type="entry name" value="Sig_transdc_His_kin-like_C"/>
</dbReference>
<dbReference type="PRINTS" id="PR00344">
    <property type="entry name" value="BCTRLSENSOR"/>
</dbReference>
<dbReference type="Pfam" id="PF00512">
    <property type="entry name" value="HisKA"/>
    <property type="match status" value="1"/>
</dbReference>
<evidence type="ECO:0000259" key="5">
    <source>
        <dbReference type="PROSITE" id="PS50109"/>
    </source>
</evidence>
<dbReference type="GO" id="GO:0000155">
    <property type="term" value="F:phosphorelay sensor kinase activity"/>
    <property type="evidence" value="ECO:0007669"/>
    <property type="project" value="InterPro"/>
</dbReference>
<dbReference type="CDD" id="cd00082">
    <property type="entry name" value="HisKA"/>
    <property type="match status" value="1"/>
</dbReference>
<dbReference type="InterPro" id="IPR005467">
    <property type="entry name" value="His_kinase_dom"/>
</dbReference>
<keyword evidence="4" id="KW-0812">Transmembrane</keyword>
<keyword evidence="3" id="KW-0597">Phosphoprotein</keyword>
<dbReference type="InterPro" id="IPR036097">
    <property type="entry name" value="HisK_dim/P_sf"/>
</dbReference>
<dbReference type="Gene3D" id="3.30.565.10">
    <property type="entry name" value="Histidine kinase-like ATPase, C-terminal domain"/>
    <property type="match status" value="1"/>
</dbReference>
<feature type="domain" description="Histidine kinase" evidence="5">
    <location>
        <begin position="281"/>
        <end position="494"/>
    </location>
</feature>
<dbReference type="SMART" id="SM00388">
    <property type="entry name" value="HisKA"/>
    <property type="match status" value="1"/>
</dbReference>
<protein>
    <recommendedName>
        <fullName evidence="2">histidine kinase</fullName>
        <ecNumber evidence="2">2.7.13.3</ecNumber>
    </recommendedName>
</protein>
<dbReference type="SUPFAM" id="SSF47384">
    <property type="entry name" value="Homodimeric domain of signal transducing histidine kinase"/>
    <property type="match status" value="1"/>
</dbReference>
<comment type="catalytic activity">
    <reaction evidence="1">
        <text>ATP + protein L-histidine = ADP + protein N-phospho-L-histidine.</text>
        <dbReference type="EC" id="2.7.13.3"/>
    </reaction>
</comment>
<evidence type="ECO:0000313" key="6">
    <source>
        <dbReference type="EMBL" id="MCI2228910.1"/>
    </source>
</evidence>
<dbReference type="Pfam" id="PF02518">
    <property type="entry name" value="HATPase_c"/>
    <property type="match status" value="1"/>
</dbReference>
<dbReference type="InterPro" id="IPR003661">
    <property type="entry name" value="HisK_dim/P_dom"/>
</dbReference>
<dbReference type="PANTHER" id="PTHR43547:SF2">
    <property type="entry name" value="HYBRID SIGNAL TRANSDUCTION HISTIDINE KINASE C"/>
    <property type="match status" value="1"/>
</dbReference>
<comment type="caution">
    <text evidence="6">The sequence shown here is derived from an EMBL/GenBank/DDBJ whole genome shotgun (WGS) entry which is preliminary data.</text>
</comment>
<name>A0A9X1VQM8_9FLAO</name>
<dbReference type="PANTHER" id="PTHR43547">
    <property type="entry name" value="TWO-COMPONENT HISTIDINE KINASE"/>
    <property type="match status" value="1"/>
</dbReference>
<keyword evidence="6" id="KW-0418">Kinase</keyword>
<dbReference type="Gene3D" id="1.10.287.130">
    <property type="match status" value="1"/>
</dbReference>
<keyword evidence="4" id="KW-0472">Membrane</keyword>
<keyword evidence="4" id="KW-1133">Transmembrane helix</keyword>
<evidence type="ECO:0000256" key="1">
    <source>
        <dbReference type="ARBA" id="ARBA00000085"/>
    </source>
</evidence>
<dbReference type="AlphaFoldDB" id="A0A9X1VQM8"/>
<dbReference type="CDD" id="cd00075">
    <property type="entry name" value="HATPase"/>
    <property type="match status" value="1"/>
</dbReference>
<dbReference type="EMBL" id="JAKQYM010000004">
    <property type="protein sequence ID" value="MCI2228910.1"/>
    <property type="molecule type" value="Genomic_DNA"/>
</dbReference>
<sequence>MNTKKYHLIFYFITVTIVATIAVQLFWNYNNYEENKVRISNEIQLSLDNAIEEYYAKLAKEEITTVINFNEKKTDTSIIEKNFKITNISITSDEKQGKKEKDSILKEITKNINPKNIKSVNVFKNKTSNGLELKYFKGKKLADSLKLIDNLKPLFISITSTYINYKKLDSLIENQLKQKEISIDYTFQHFKSDSIFYASKDSLFSNKLIKSVSSKSTYLKKDEAFKLLFTSPNYQALKRSSFEIFLSLLLSLLIISCLFYLLKIINQQKDLATIKNDLISNITHEFKTPIATVSTAIEAIENFNVLEDKEKTKKYLSMSSIQLKKLHQMVEKLLETATLDSEQLMLKKETIDIAEIIEKLVNKHQLLSTKKELVFSTNLQPIYLNVDVFHFENAISNLIDNAIKYGGDKIEININSILNSIEIIIADNGEGIDKNQQEKIFDKFYRVPKGNTHNVKGFGIGLYYCKKIIEKHLGTIDLTSTKNKTIFKINLPNE</sequence>
<evidence type="ECO:0000313" key="7">
    <source>
        <dbReference type="Proteomes" id="UP001139369"/>
    </source>
</evidence>
<dbReference type="RefSeq" id="WP_242178040.1">
    <property type="nucleotide sequence ID" value="NZ_JAKQYM010000004.1"/>
</dbReference>
<dbReference type="SMART" id="SM00387">
    <property type="entry name" value="HATPase_c"/>
    <property type="match status" value="1"/>
</dbReference>
<dbReference type="Proteomes" id="UP001139369">
    <property type="component" value="Unassembled WGS sequence"/>
</dbReference>
<feature type="transmembrane region" description="Helical" evidence="4">
    <location>
        <begin position="6"/>
        <end position="29"/>
    </location>
</feature>
<dbReference type="InterPro" id="IPR003594">
    <property type="entry name" value="HATPase_dom"/>
</dbReference>
<gene>
    <name evidence="6" type="ORF">MC378_07000</name>
</gene>
<keyword evidence="7" id="KW-1185">Reference proteome</keyword>
<evidence type="ECO:0000256" key="4">
    <source>
        <dbReference type="SAM" id="Phobius"/>
    </source>
</evidence>
<evidence type="ECO:0000256" key="3">
    <source>
        <dbReference type="ARBA" id="ARBA00022553"/>
    </source>
</evidence>
<accession>A0A9X1VQM8</accession>
<dbReference type="EC" id="2.7.13.3" evidence="2"/>
<proteinExistence type="predicted"/>
<evidence type="ECO:0000256" key="2">
    <source>
        <dbReference type="ARBA" id="ARBA00012438"/>
    </source>
</evidence>
<reference evidence="6" key="1">
    <citation type="submission" date="2022-02" db="EMBL/GenBank/DDBJ databases">
        <title>Polaribacter sp. MSW13, isolated from seawater.</title>
        <authorList>
            <person name="Kristyanto S."/>
            <person name="Jung J."/>
            <person name="Jeon C.O."/>
        </authorList>
    </citation>
    <scope>NUCLEOTIDE SEQUENCE</scope>
    <source>
        <strain evidence="6">MSW13</strain>
    </source>
</reference>
<feature type="transmembrane region" description="Helical" evidence="4">
    <location>
        <begin position="244"/>
        <end position="262"/>
    </location>
</feature>
<organism evidence="6 7">
    <name type="scientific">Polaribacter marinus</name>
    <dbReference type="NCBI Taxonomy" id="2916838"/>
    <lineage>
        <taxon>Bacteria</taxon>
        <taxon>Pseudomonadati</taxon>
        <taxon>Bacteroidota</taxon>
        <taxon>Flavobacteriia</taxon>
        <taxon>Flavobacteriales</taxon>
        <taxon>Flavobacteriaceae</taxon>
    </lineage>
</organism>
<dbReference type="PROSITE" id="PS50109">
    <property type="entry name" value="HIS_KIN"/>
    <property type="match status" value="1"/>
</dbReference>